<keyword evidence="3" id="KW-0853">WD repeat</keyword>
<evidence type="ECO:0000313" key="16">
    <source>
        <dbReference type="WBParaSite" id="MhA1_Contig1040.frz3.fgene1"/>
    </source>
</evidence>
<dbReference type="SUPFAM" id="SSF48452">
    <property type="entry name" value="TPR-like"/>
    <property type="match status" value="2"/>
</dbReference>
<dbReference type="PANTHER" id="PTHR14920">
    <property type="entry name" value="OSMOTIC AVOIDANCE ABNORMAL PROTEIN 1/WD REPEAT MEMBRANE PROTEIN"/>
    <property type="match status" value="1"/>
</dbReference>
<dbReference type="Pfam" id="PF23389">
    <property type="entry name" value="Beta-prop_WDR19_1st"/>
    <property type="match status" value="1"/>
</dbReference>
<keyword evidence="5" id="KW-0970">Cilium biogenesis/degradation</keyword>
<evidence type="ECO:0000256" key="4">
    <source>
        <dbReference type="ARBA" id="ARBA00022737"/>
    </source>
</evidence>
<evidence type="ECO:0000259" key="12">
    <source>
        <dbReference type="Pfam" id="PF23145"/>
    </source>
</evidence>
<evidence type="ECO:0000256" key="10">
    <source>
        <dbReference type="SAM" id="Coils"/>
    </source>
</evidence>
<feature type="domain" description="WDR19 WD40 repeat" evidence="11">
    <location>
        <begin position="160"/>
        <end position="437"/>
    </location>
</feature>
<keyword evidence="9" id="KW-0966">Cell projection</keyword>
<dbReference type="InterPro" id="IPR056170">
    <property type="entry name" value="Znf_IFT121-like"/>
</dbReference>
<evidence type="ECO:0000259" key="14">
    <source>
        <dbReference type="Pfam" id="PF24762"/>
    </source>
</evidence>
<evidence type="ECO:0000256" key="8">
    <source>
        <dbReference type="ARBA" id="ARBA00023212"/>
    </source>
</evidence>
<feature type="domain" description="IF140/IFT172/WDR19 TPR" evidence="14">
    <location>
        <begin position="658"/>
        <end position="895"/>
    </location>
</feature>
<evidence type="ECO:0000256" key="7">
    <source>
        <dbReference type="ARBA" id="ARBA00023069"/>
    </source>
</evidence>
<dbReference type="InterPro" id="IPR040379">
    <property type="entry name" value="WDR19/dyf-2"/>
</dbReference>
<keyword evidence="7" id="KW-0969">Cilium</keyword>
<dbReference type="PANTHER" id="PTHR14920:SF0">
    <property type="entry name" value="WD REPEAT DOMAIN 19"/>
    <property type="match status" value="1"/>
</dbReference>
<evidence type="ECO:0000256" key="3">
    <source>
        <dbReference type="ARBA" id="ARBA00022574"/>
    </source>
</evidence>
<feature type="domain" description="WDR19 first beta-propeller" evidence="13">
    <location>
        <begin position="14"/>
        <end position="140"/>
    </location>
</feature>
<keyword evidence="2" id="KW-0963">Cytoplasm</keyword>
<evidence type="ECO:0000259" key="13">
    <source>
        <dbReference type="Pfam" id="PF23389"/>
    </source>
</evidence>
<evidence type="ECO:0000256" key="6">
    <source>
        <dbReference type="ARBA" id="ARBA00022803"/>
    </source>
</evidence>
<dbReference type="OMA" id="NDMLTHT"/>
<dbReference type="GO" id="GO:0008104">
    <property type="term" value="P:intracellular protein localization"/>
    <property type="evidence" value="ECO:0007669"/>
    <property type="project" value="UniProtKB-ARBA"/>
</dbReference>
<keyword evidence="15" id="KW-1185">Reference proteome</keyword>
<dbReference type="Pfam" id="PF23145">
    <property type="entry name" value="Zf_2nd_IFT121"/>
    <property type="match status" value="1"/>
</dbReference>
<reference evidence="16" key="1">
    <citation type="submission" date="2016-11" db="UniProtKB">
        <authorList>
            <consortium name="WormBaseParasite"/>
        </authorList>
    </citation>
    <scope>IDENTIFICATION</scope>
</reference>
<dbReference type="FunFam" id="1.25.40.470:FF:000009">
    <property type="entry name" value="WD repeat-containing protein 19 isoform X1"/>
    <property type="match status" value="1"/>
</dbReference>
<proteinExistence type="predicted"/>
<keyword evidence="8" id="KW-0206">Cytoskeleton</keyword>
<evidence type="ECO:0000256" key="5">
    <source>
        <dbReference type="ARBA" id="ARBA00022794"/>
    </source>
</evidence>
<evidence type="ECO:0000256" key="9">
    <source>
        <dbReference type="ARBA" id="ARBA00023273"/>
    </source>
</evidence>
<keyword evidence="4" id="KW-0677">Repeat</keyword>
<dbReference type="GO" id="GO:0060271">
    <property type="term" value="P:cilium assembly"/>
    <property type="evidence" value="ECO:0007669"/>
    <property type="project" value="TreeGrafter"/>
</dbReference>
<protein>
    <submittedName>
        <fullName evidence="16">ANAPC4_WD40 domain-containing protein</fullName>
    </submittedName>
</protein>
<feature type="coiled-coil region" evidence="10">
    <location>
        <begin position="715"/>
        <end position="752"/>
    </location>
</feature>
<evidence type="ECO:0000256" key="2">
    <source>
        <dbReference type="ARBA" id="ARBA00022490"/>
    </source>
</evidence>
<dbReference type="GO" id="GO:0030991">
    <property type="term" value="C:intraciliary transport particle A"/>
    <property type="evidence" value="ECO:0007669"/>
    <property type="project" value="TreeGrafter"/>
</dbReference>
<dbReference type="InterPro" id="IPR057855">
    <property type="entry name" value="Beta-prop_WDR19_1st"/>
</dbReference>
<dbReference type="GO" id="GO:0035721">
    <property type="term" value="P:intraciliary retrograde transport"/>
    <property type="evidence" value="ECO:0007669"/>
    <property type="project" value="InterPro"/>
</dbReference>
<dbReference type="WBParaSite" id="MhA1_Contig1040.frz3.fgene1">
    <property type="protein sequence ID" value="MhA1_Contig1040.frz3.fgene1"/>
    <property type="gene ID" value="MhA1_Contig1040.frz3.fgene1"/>
</dbReference>
<accession>A0A1I8AXR4</accession>
<dbReference type="InterPro" id="IPR011990">
    <property type="entry name" value="TPR-like_helical_dom_sf"/>
</dbReference>
<evidence type="ECO:0000256" key="1">
    <source>
        <dbReference type="ARBA" id="ARBA00004120"/>
    </source>
</evidence>
<dbReference type="GO" id="GO:0005929">
    <property type="term" value="C:cilium"/>
    <property type="evidence" value="ECO:0007669"/>
    <property type="project" value="TreeGrafter"/>
</dbReference>
<dbReference type="Proteomes" id="UP000095281">
    <property type="component" value="Unplaced"/>
</dbReference>
<name>A0A1I8AXR4_MELHA</name>
<organism evidence="15 16">
    <name type="scientific">Meloidogyne hapla</name>
    <name type="common">Root-knot nematode worm</name>
    <dbReference type="NCBI Taxonomy" id="6305"/>
    <lineage>
        <taxon>Eukaryota</taxon>
        <taxon>Metazoa</taxon>
        <taxon>Ecdysozoa</taxon>
        <taxon>Nematoda</taxon>
        <taxon>Chromadorea</taxon>
        <taxon>Rhabditida</taxon>
        <taxon>Tylenchina</taxon>
        <taxon>Tylenchomorpha</taxon>
        <taxon>Tylenchoidea</taxon>
        <taxon>Meloidogynidae</taxon>
        <taxon>Meloidogyninae</taxon>
        <taxon>Meloidogyne</taxon>
    </lineage>
</organism>
<dbReference type="Pfam" id="PF24762">
    <property type="entry name" value="TPR_IF140-IFT172"/>
    <property type="match status" value="1"/>
</dbReference>
<keyword evidence="10" id="KW-0175">Coiled coil</keyword>
<dbReference type="AlphaFoldDB" id="A0A1I8AXR4"/>
<feature type="domain" description="IFT121-like zinc finger" evidence="12">
    <location>
        <begin position="1109"/>
        <end position="1151"/>
    </location>
</feature>
<sequence>MKVTLNNKFRNLINISAIIAHKNLMIVRLSEPEHPTNLQFQERYGNLVSTVWFGNGNLLVGFDAGFVVCLSAERSNDSISQELFSIQEYKNGLACLMKTRDLANLGEVIDIVDVDSDGSGLLRLFCSEDGSMTAVTSRSGALCVYLTRLPMLASASPSIIAVLASLSEISIYQDGNIQPSQSLNIKVEPSLIAVGAKHIAIVLNNKAWFYEIRRNTNVFLYEHDYITILRGTTTNSSNINTLSSTSSTTISDDIFFPDCNENSAPDDAILDSDLAEKFFIYSTKRHFIYYYSLAYGRFVSDFRHSVAVCSLFCEPDGIRCLFLALTVFPDELHDVYIYSPSDGRLCKILLQGPFEGGHQHIGCLWETFTVDKDTFLVHGKHNIFVFMLAKDVHQELTANFISQVPIPQGNVPLLLSKGIVYCHTFSGRLNTVLLRSHKTETVFTGKAPQELREMLKQSLLLKRWRNAWKICESLKEPNSWKDFANATMKDCNIELSVRIFRHLGDVAMVWALEELLIVEDQQVLSGHIAALLGDFDLADKLFCDSSEPKLALEMRRDIQHWERALELAAQIAPNELPFIAKEYAIQLEFMGQHEQSFRYYEQAIIPINEDDEANEELDEHNWVCKSGLARMALHTGDLKRGVEIALQLPSRLAKRDCGIVLEQLRQFDEAGAVYEAGQFYDRAAAAYLKGRNLLKVHKLMEQVRSPKLLCQYGKILEKEKNYERAYKAYEKAQDAENQIRVLLRHLNKADDAVRLARESKSIEGSKLVANYFSDLGQFDTAIQFLVISLCYQEAFDLAKSSGNIQIYSNALESSIDSEEQTKINLNNDNSHQQKEAAFTQLAEYFRNEGNVLEAGKFCGFSKQYRTALSLLTSELIGPTFEETSLKLVVEFIAESKDKALIDELISFLMGEREGDGIPKDPKYLFQLYVKLSMHEEGAKTALIIAQEQQFKGFYKTAHDLLFEMYQTLRREKIRIPSEMENSLMLLHSYNIVKGLLKRGDNYTAAKLLCRVSENIGQFPAHAAQILTSCVITCTKAGLKASAFKTASQLFQPTYRQKIDEKYKKKIELIVRKFGQNAEDPDERPQPCPYCGTPVNEFNLSCSNCQANIPYCILTGRHIVREDFARCPKCNFPGHLSEFYKLTDVNCPMCYEQFNNDLIQSGNFADFIVEYSHFENIKE</sequence>
<dbReference type="InterPro" id="IPR056168">
    <property type="entry name" value="TPR_IF140/IFT172/WDR19"/>
</dbReference>
<keyword evidence="6" id="KW-0802">TPR repeat</keyword>
<evidence type="ECO:0000313" key="15">
    <source>
        <dbReference type="Proteomes" id="UP000095281"/>
    </source>
</evidence>
<dbReference type="InterPro" id="IPR039468">
    <property type="entry name" value="WDR19_WD40_rpt"/>
</dbReference>
<dbReference type="Pfam" id="PF15911">
    <property type="entry name" value="Beta-prop_WDR19_2nd"/>
    <property type="match status" value="1"/>
</dbReference>
<evidence type="ECO:0000259" key="11">
    <source>
        <dbReference type="Pfam" id="PF15911"/>
    </source>
</evidence>
<dbReference type="Gene3D" id="1.25.40.470">
    <property type="match status" value="2"/>
</dbReference>
<comment type="subcellular location">
    <subcellularLocation>
        <location evidence="1">Cytoplasm</location>
        <location evidence="1">Cytoskeleton</location>
        <location evidence="1">Cilium basal body</location>
    </subcellularLocation>
</comment>